<reference evidence="1" key="1">
    <citation type="submission" date="2014-11" db="EMBL/GenBank/DDBJ databases">
        <authorList>
            <person name="Amaro Gonzalez C."/>
        </authorList>
    </citation>
    <scope>NUCLEOTIDE SEQUENCE</scope>
</reference>
<proteinExistence type="predicted"/>
<name>A0A0E9PQ72_ANGAN</name>
<protein>
    <submittedName>
        <fullName evidence="1">Uncharacterized protein</fullName>
    </submittedName>
</protein>
<reference evidence="1" key="2">
    <citation type="journal article" date="2015" name="Fish Shellfish Immunol.">
        <title>Early steps in the European eel (Anguilla anguilla)-Vibrio vulnificus interaction in the gills: Role of the RtxA13 toxin.</title>
        <authorList>
            <person name="Callol A."/>
            <person name="Pajuelo D."/>
            <person name="Ebbesson L."/>
            <person name="Teles M."/>
            <person name="MacKenzie S."/>
            <person name="Amaro C."/>
        </authorList>
    </citation>
    <scope>NUCLEOTIDE SEQUENCE</scope>
</reference>
<sequence>MSLRRALHFVFKVGR</sequence>
<evidence type="ECO:0000313" key="1">
    <source>
        <dbReference type="EMBL" id="JAH05998.1"/>
    </source>
</evidence>
<dbReference type="EMBL" id="GBXM01102579">
    <property type="protein sequence ID" value="JAH05998.1"/>
    <property type="molecule type" value="Transcribed_RNA"/>
</dbReference>
<organism evidence="1">
    <name type="scientific">Anguilla anguilla</name>
    <name type="common">European freshwater eel</name>
    <name type="synonym">Muraena anguilla</name>
    <dbReference type="NCBI Taxonomy" id="7936"/>
    <lineage>
        <taxon>Eukaryota</taxon>
        <taxon>Metazoa</taxon>
        <taxon>Chordata</taxon>
        <taxon>Craniata</taxon>
        <taxon>Vertebrata</taxon>
        <taxon>Euteleostomi</taxon>
        <taxon>Actinopterygii</taxon>
        <taxon>Neopterygii</taxon>
        <taxon>Teleostei</taxon>
        <taxon>Anguilliformes</taxon>
        <taxon>Anguillidae</taxon>
        <taxon>Anguilla</taxon>
    </lineage>
</organism>
<accession>A0A0E9PQ72</accession>